<evidence type="ECO:0000313" key="1">
    <source>
        <dbReference type="EMBL" id="QBI53985.1"/>
    </source>
</evidence>
<dbReference type="OrthoDB" id="3215106at2"/>
<keyword evidence="2" id="KW-1185">Reference proteome</keyword>
<organism evidence="1 2">
    <name type="scientific">Streptomonospora litoralis</name>
    <dbReference type="NCBI Taxonomy" id="2498135"/>
    <lineage>
        <taxon>Bacteria</taxon>
        <taxon>Bacillati</taxon>
        <taxon>Actinomycetota</taxon>
        <taxon>Actinomycetes</taxon>
        <taxon>Streptosporangiales</taxon>
        <taxon>Nocardiopsidaceae</taxon>
        <taxon>Streptomonospora</taxon>
    </lineage>
</organism>
<protein>
    <recommendedName>
        <fullName evidence="3">XRE family transcriptional regulator</fullName>
    </recommendedName>
</protein>
<reference evidence="1 2" key="1">
    <citation type="submission" date="2019-02" db="EMBL/GenBank/DDBJ databases">
        <authorList>
            <person name="Khodamoradi S."/>
            <person name="Hahnke R.L."/>
            <person name="Kaempfer P."/>
            <person name="Schumann P."/>
            <person name="Rohde M."/>
            <person name="Steinert M."/>
            <person name="Luzhetskyy A."/>
            <person name="Wink J."/>
            <person name="Ruckert C."/>
        </authorList>
    </citation>
    <scope>NUCLEOTIDE SEQUENCE [LARGE SCALE GENOMIC DNA]</scope>
    <source>
        <strain evidence="1 2">M2</strain>
    </source>
</reference>
<dbReference type="Proteomes" id="UP000292235">
    <property type="component" value="Chromosome"/>
</dbReference>
<evidence type="ECO:0008006" key="3">
    <source>
        <dbReference type="Google" id="ProtNLM"/>
    </source>
</evidence>
<name>A0A4P6Q0I3_9ACTN</name>
<dbReference type="RefSeq" id="WP_131098251.1">
    <property type="nucleotide sequence ID" value="NZ_CP036455.1"/>
</dbReference>
<accession>A0A4P6Q0I3</accession>
<dbReference type="EMBL" id="CP036455">
    <property type="protein sequence ID" value="QBI53985.1"/>
    <property type="molecule type" value="Genomic_DNA"/>
</dbReference>
<dbReference type="KEGG" id="strr:EKD16_11000"/>
<dbReference type="AlphaFoldDB" id="A0A4P6Q0I3"/>
<proteinExistence type="predicted"/>
<sequence>MGSVHPLDCARRIRAAALTSSSDPQVRELHRIAEAIRSHCGHTPVKCHRLAWGWTVNQAISAARALAENHRDRYAAVAVSERSWKGWEAGDRPNTGYQDLLCRLFATGPVGLGFAVDYAPRPSPLPMQAEPPPEPLTEPRLRSDARTTLRRSQELADNALHHTQLDQIDADIDRIARDYAARPAAALYDEIRELRTSAFRMIESGSRPNQARRLHLAAARLGGLQAHICLDLGHYTWADTNARAAWNLADIAGHRGMLAWSRGLQSLIAYWDRRPHDALDAARSGLEYAGTDSNRSRLHALTARAAAEVGDHTTMLTAISGMEEARTHTAEADTPRGLFVFPAAKGHVYAATALLSADPTAHASRAREQAEQAIRVYTDHASLERSSGDLLAAHLDLATAHTAAGDLDALSAALAPVLATPTDRRTASILRRAALLASRLRNGLLRSAAEAHRLQADLTEFCRAPAALPATLPERQDEQP</sequence>
<gene>
    <name evidence="1" type="ORF">EKD16_11000</name>
</gene>
<evidence type="ECO:0000313" key="2">
    <source>
        <dbReference type="Proteomes" id="UP000292235"/>
    </source>
</evidence>